<feature type="region of interest" description="Disordered" evidence="1">
    <location>
        <begin position="460"/>
        <end position="489"/>
    </location>
</feature>
<feature type="transmembrane region" description="Helical" evidence="2">
    <location>
        <begin position="269"/>
        <end position="289"/>
    </location>
</feature>
<dbReference type="EMBL" id="CAXAMM010006287">
    <property type="protein sequence ID" value="CAK9010470.1"/>
    <property type="molecule type" value="Genomic_DNA"/>
</dbReference>
<evidence type="ECO:0000313" key="4">
    <source>
        <dbReference type="Proteomes" id="UP001642464"/>
    </source>
</evidence>
<accession>A0ABP0J7S4</accession>
<name>A0ABP0J7S4_9DINO</name>
<dbReference type="SMART" id="SM00367">
    <property type="entry name" value="LRR_CC"/>
    <property type="match status" value="5"/>
</dbReference>
<proteinExistence type="predicted"/>
<evidence type="ECO:0000313" key="3">
    <source>
        <dbReference type="EMBL" id="CAK9010470.1"/>
    </source>
</evidence>
<keyword evidence="2" id="KW-1133">Transmembrane helix</keyword>
<dbReference type="PANTHER" id="PTHR13318:SF190">
    <property type="entry name" value="PARTNER OF PAIRED, ISOFORM B"/>
    <property type="match status" value="1"/>
</dbReference>
<dbReference type="SUPFAM" id="SSF52047">
    <property type="entry name" value="RNI-like"/>
    <property type="match status" value="1"/>
</dbReference>
<organism evidence="3 4">
    <name type="scientific">Durusdinium trenchii</name>
    <dbReference type="NCBI Taxonomy" id="1381693"/>
    <lineage>
        <taxon>Eukaryota</taxon>
        <taxon>Sar</taxon>
        <taxon>Alveolata</taxon>
        <taxon>Dinophyceae</taxon>
        <taxon>Suessiales</taxon>
        <taxon>Symbiodiniaceae</taxon>
        <taxon>Durusdinium</taxon>
    </lineage>
</organism>
<dbReference type="Pfam" id="PF13516">
    <property type="entry name" value="LRR_6"/>
    <property type="match status" value="1"/>
</dbReference>
<evidence type="ECO:0000256" key="1">
    <source>
        <dbReference type="SAM" id="MobiDB-lite"/>
    </source>
</evidence>
<feature type="region of interest" description="Disordered" evidence="1">
    <location>
        <begin position="1323"/>
        <end position="1345"/>
    </location>
</feature>
<gene>
    <name evidence="3" type="ORF">SCF082_LOCUS10696</name>
</gene>
<dbReference type="PANTHER" id="PTHR13318">
    <property type="entry name" value="PARTNER OF PAIRED, ISOFORM B-RELATED"/>
    <property type="match status" value="1"/>
</dbReference>
<feature type="compositionally biased region" description="Acidic residues" evidence="1">
    <location>
        <begin position="1325"/>
        <end position="1345"/>
    </location>
</feature>
<feature type="compositionally biased region" description="Basic residues" evidence="1">
    <location>
        <begin position="477"/>
        <end position="487"/>
    </location>
</feature>
<dbReference type="InterPro" id="IPR006553">
    <property type="entry name" value="Leu-rich_rpt_Cys-con_subtyp"/>
</dbReference>
<dbReference type="InterPro" id="IPR001611">
    <property type="entry name" value="Leu-rich_rpt"/>
</dbReference>
<dbReference type="Gene3D" id="3.80.10.10">
    <property type="entry name" value="Ribonuclease Inhibitor"/>
    <property type="match status" value="2"/>
</dbReference>
<keyword evidence="2" id="KW-0472">Membrane</keyword>
<evidence type="ECO:0000256" key="2">
    <source>
        <dbReference type="SAM" id="Phobius"/>
    </source>
</evidence>
<dbReference type="Proteomes" id="UP001642464">
    <property type="component" value="Unassembled WGS sequence"/>
</dbReference>
<keyword evidence="4" id="KW-1185">Reference proteome</keyword>
<dbReference type="InterPro" id="IPR032675">
    <property type="entry name" value="LRR_dom_sf"/>
</dbReference>
<comment type="caution">
    <text evidence="3">The sequence shown here is derived from an EMBL/GenBank/DDBJ whole genome shotgun (WGS) entry which is preliminary data.</text>
</comment>
<keyword evidence="2" id="KW-0812">Transmembrane</keyword>
<sequence>MAGMMGRLGARGAQEEHPARLRDPLLAEAASFSLPRSSAPDGGSFMVGREMEAEETARREERSLGVALSHKTVEAIHQGKFLFDPALVGMIVDVGRRLSNLDQYCEKAARAPEGAAKGVTAVAGDTSMETVISERMTEVLMGDLEDFLHVISKFNVKLEFLREYHELNFEEIVKPKVNANKAGTGKFKWFVKSSRWALSMVFCRSRYMRAIERKTGERCLPRVTLPHSMEKDRRARMYGTIFDTFLELSNQASDFAFIILKLAVVPGEFLYLFWISVGALASSYLFKFYIGYSVRKQVDWKNPRRVQKYLIGLVWSLLEPTSGFNTFIKRSFKDREALGQNIIGESSGSFLKDPVATQAKADYKAARMSVLQTFAIFLQDIPQLIVEILYIAFFSNGNFQYIYWFALSTTLFHIFRQLFEACMLLIDIPHLHNLVNLRHLVMDNAPDDLVKVAPVDPNNPAFDATNHDDENGDGAQRGRRRRRRRGQGGRAKVQETLNAFFDNEIAVGRQCCWTSDAGQAFLEYQRVLRPAVIKDGMLFFYVMETKKVNLLNPFNWDRCFSSAKEQRRPIAVGNADKRIMGILFNRMHARTLHSSIRSLELTDCVSVDGRVLANIARSCPILRRIDLSFCDKIDDQALLGMRNAGTPSLESVVLDSCIRVTDLGVRYLAESTGANLLRISMRNMPRVGDDALEILGALCWNLREVKIDRDPLLKRLSRRERAERNGSKEKSSYFTVKGLTAFVDGCGRRLRHLQIGNAVRDDDTKATAQLEAMLAKLNPGVRVLAFDGMSHFDDSILAKLSRKAHFLRELHLTGTAITDDGVEELLDFNSSLKLLSLDGTTVSTEKLDEAWLRCNDLQSVAFDNAVELCRFYHDQLCKHIKRLDKLVEKIAKERPVHHIDEELEEEAASLLSAIRTEVADPDSWDRVLRRIHALRKRSKDPDSSEELRIELVLKVLVSFVDFVRRNRFRLMQRRNHSYAAVWSSESNQGLRAEELKSTAVELDWFREVQAKGGSPQGPVALPPVFPPRTVGPFGVASTRKINLKVNFDEERYTFILPRRLRDGIAELRVERALEGKISPLTSLSLSTNNKLLPKFLSIPGTARYYCWAYPIKWVDADFASSFEQHRGRDDVVQRFLSFGGYLYFDEARHFVSASALTVGAALSFNGPFSMTGSTISTLGKQSRWQPVTIRAMVPDGMQMDFCFIFPRETSIDPHLQKINYHGGFAYRAYAIGAKASTAKGCFFALSNIPNSIVDDVVAVRQRKEEKALAKVIEMTEGAGTAATTVGRSKSRATSAISAGSAAVADPAAPDHAKRLSKELSIIIESDADADDSSTSDSDGDVDEGA</sequence>
<reference evidence="3 4" key="1">
    <citation type="submission" date="2024-02" db="EMBL/GenBank/DDBJ databases">
        <authorList>
            <person name="Chen Y."/>
            <person name="Shah S."/>
            <person name="Dougan E. K."/>
            <person name="Thang M."/>
            <person name="Chan C."/>
        </authorList>
    </citation>
    <scope>NUCLEOTIDE SEQUENCE [LARGE SCALE GENOMIC DNA]</scope>
</reference>
<protein>
    <submittedName>
        <fullName evidence="3">F-box/LRR-repeat protein 15</fullName>
    </submittedName>
</protein>